<dbReference type="Pfam" id="PF11387">
    <property type="entry name" value="DUF2795"/>
    <property type="match status" value="1"/>
</dbReference>
<comment type="caution">
    <text evidence="1">The sequence shown here is derived from an EMBL/GenBank/DDBJ whole genome shotgun (WGS) entry which is preliminary data.</text>
</comment>
<dbReference type="Proteomes" id="UP000589036">
    <property type="component" value="Unassembled WGS sequence"/>
</dbReference>
<dbReference type="InterPro" id="IPR021527">
    <property type="entry name" value="DUF2795"/>
</dbReference>
<keyword evidence="2" id="KW-1185">Reference proteome</keyword>
<evidence type="ECO:0000313" key="1">
    <source>
        <dbReference type="EMBL" id="NYE50293.1"/>
    </source>
</evidence>
<gene>
    <name evidence="1" type="ORF">HDA32_005413</name>
</gene>
<dbReference type="EMBL" id="JACCCC010000001">
    <property type="protein sequence ID" value="NYE50293.1"/>
    <property type="molecule type" value="Genomic_DNA"/>
</dbReference>
<name>A0A852U5Z8_9ACTN</name>
<dbReference type="RefSeq" id="WP_179645798.1">
    <property type="nucleotide sequence ID" value="NZ_BAAAYY010000014.1"/>
</dbReference>
<sequence>MAAPRDIEPVRRVLADMGFPASKDDIVARVEREGADVEVVSALRAMPQTEYYDEDQVLRFIPIDTAADDAPEAGRSRGDRSA</sequence>
<reference evidence="1 2" key="1">
    <citation type="submission" date="2020-07" db="EMBL/GenBank/DDBJ databases">
        <title>Sequencing the genomes of 1000 actinobacteria strains.</title>
        <authorList>
            <person name="Klenk H.-P."/>
        </authorList>
    </citation>
    <scope>NUCLEOTIDE SEQUENCE [LARGE SCALE GENOMIC DNA]</scope>
    <source>
        <strain evidence="1 2">CXB654</strain>
    </source>
</reference>
<evidence type="ECO:0008006" key="3">
    <source>
        <dbReference type="Google" id="ProtNLM"/>
    </source>
</evidence>
<protein>
    <recommendedName>
        <fullName evidence="3">DUF2795 domain-containing protein</fullName>
    </recommendedName>
</protein>
<evidence type="ECO:0000313" key="2">
    <source>
        <dbReference type="Proteomes" id="UP000589036"/>
    </source>
</evidence>
<accession>A0A852U5Z8</accession>
<proteinExistence type="predicted"/>
<dbReference type="AlphaFoldDB" id="A0A852U5Z8"/>
<organism evidence="1 2">
    <name type="scientific">Spinactinospora alkalitolerans</name>
    <dbReference type="NCBI Taxonomy" id="687207"/>
    <lineage>
        <taxon>Bacteria</taxon>
        <taxon>Bacillati</taxon>
        <taxon>Actinomycetota</taxon>
        <taxon>Actinomycetes</taxon>
        <taxon>Streptosporangiales</taxon>
        <taxon>Nocardiopsidaceae</taxon>
        <taxon>Spinactinospora</taxon>
    </lineage>
</organism>